<organism evidence="1">
    <name type="scientific">Cyprideis torosa</name>
    <dbReference type="NCBI Taxonomy" id="163714"/>
    <lineage>
        <taxon>Eukaryota</taxon>
        <taxon>Metazoa</taxon>
        <taxon>Ecdysozoa</taxon>
        <taxon>Arthropoda</taxon>
        <taxon>Crustacea</taxon>
        <taxon>Oligostraca</taxon>
        <taxon>Ostracoda</taxon>
        <taxon>Podocopa</taxon>
        <taxon>Podocopida</taxon>
        <taxon>Cytherocopina</taxon>
        <taxon>Cytheroidea</taxon>
        <taxon>Cytherideidae</taxon>
        <taxon>Cyprideis</taxon>
    </lineage>
</organism>
<gene>
    <name evidence="1" type="ORF">CTOB1V02_LOCUS8922</name>
</gene>
<dbReference type="EMBL" id="OB663164">
    <property type="protein sequence ID" value="CAD7231068.1"/>
    <property type="molecule type" value="Genomic_DNA"/>
</dbReference>
<sequence>MAAANLRDKLKDYFVGDGAVIQDRIGMGQDHVKTKTSPPLRQKRLCIMAASGAAPRAAHMLLPLAQSPGDPRCVLFRLTRTTSLVTPSGPTGDTWEPFSSVASASSCLIFARGGRNSRILFTLSGRPRLGPTLP</sequence>
<reference evidence="1" key="1">
    <citation type="submission" date="2020-11" db="EMBL/GenBank/DDBJ databases">
        <authorList>
            <person name="Tran Van P."/>
        </authorList>
    </citation>
    <scope>NUCLEOTIDE SEQUENCE</scope>
</reference>
<proteinExistence type="predicted"/>
<evidence type="ECO:0000313" key="1">
    <source>
        <dbReference type="EMBL" id="CAD7231068.1"/>
    </source>
</evidence>
<protein>
    <submittedName>
        <fullName evidence="1">Uncharacterized protein</fullName>
    </submittedName>
</protein>
<accession>A0A7R8WG51</accession>
<name>A0A7R8WG51_9CRUS</name>
<dbReference type="AlphaFoldDB" id="A0A7R8WG51"/>